<evidence type="ECO:0000313" key="4">
    <source>
        <dbReference type="EMBL" id="MEC5387134.1"/>
    </source>
</evidence>
<sequence>MDSIETPGGTRHATITQREYGLYVLGLLPASVVVNFVGGLAITVILLPWQDFWRGILCFQILGSCMLLGAVSMRWVRQFLLPPHSEKFPWHLLIGVPGGLVAGLSAVHGLFRRDVDSLLQQHGGFVITLAVISSAILGTVYFSIRWRVAHEQWRGQRAQRAALAARLRALQAQVEPHFLFNTLANLNALICQSPKDARALLAHLQHYLQASLSHNRETTTLLATELALLEAYLKIMAIRLPDRLHIHVECAADCARLPFPPMLLQPLVENAVIHGIEPSTTGGHIVVRAVRSADTLQIEVADTGVGLDHTPPKPHSNNSGLENVRERLAALFGRHAALYVQAQVPRGTRACVHISVASLQARA</sequence>
<reference evidence="4 5" key="1">
    <citation type="submission" date="2024-01" db="EMBL/GenBank/DDBJ databases">
        <title>Uliginosibacterium soil sp. nov.</title>
        <authorList>
            <person name="Lv Y."/>
        </authorList>
    </citation>
    <scope>NUCLEOTIDE SEQUENCE [LARGE SCALE GENOMIC DNA]</scope>
    <source>
        <strain evidence="4 5">H3</strain>
    </source>
</reference>
<feature type="domain" description="Signal transduction histidine kinase internal region" evidence="3">
    <location>
        <begin position="165"/>
        <end position="244"/>
    </location>
</feature>
<dbReference type="RefSeq" id="WP_327600111.1">
    <property type="nucleotide sequence ID" value="NZ_JAYXHS010000003.1"/>
</dbReference>
<organism evidence="4 5">
    <name type="scientific">Uliginosibacterium silvisoli</name>
    <dbReference type="NCBI Taxonomy" id="3114758"/>
    <lineage>
        <taxon>Bacteria</taxon>
        <taxon>Pseudomonadati</taxon>
        <taxon>Pseudomonadota</taxon>
        <taxon>Betaproteobacteria</taxon>
        <taxon>Rhodocyclales</taxon>
        <taxon>Zoogloeaceae</taxon>
        <taxon>Uliginosibacterium</taxon>
    </lineage>
</organism>
<keyword evidence="4" id="KW-0418">Kinase</keyword>
<feature type="transmembrane region" description="Helical" evidence="1">
    <location>
        <begin position="123"/>
        <end position="144"/>
    </location>
</feature>
<keyword evidence="1" id="KW-1133">Transmembrane helix</keyword>
<dbReference type="InterPro" id="IPR010559">
    <property type="entry name" value="Sig_transdc_His_kin_internal"/>
</dbReference>
<dbReference type="Pfam" id="PF06580">
    <property type="entry name" value="His_kinase"/>
    <property type="match status" value="1"/>
</dbReference>
<dbReference type="Pfam" id="PF02518">
    <property type="entry name" value="HATPase_c"/>
    <property type="match status" value="1"/>
</dbReference>
<evidence type="ECO:0000313" key="5">
    <source>
        <dbReference type="Proteomes" id="UP001331561"/>
    </source>
</evidence>
<dbReference type="InterPro" id="IPR003594">
    <property type="entry name" value="HATPase_dom"/>
</dbReference>
<protein>
    <submittedName>
        <fullName evidence="4">Histidine kinase</fullName>
    </submittedName>
</protein>
<dbReference type="EMBL" id="JAYXHS010000003">
    <property type="protein sequence ID" value="MEC5387134.1"/>
    <property type="molecule type" value="Genomic_DNA"/>
</dbReference>
<feature type="domain" description="Histidine kinase/HSP90-like ATPase" evidence="2">
    <location>
        <begin position="263"/>
        <end position="355"/>
    </location>
</feature>
<dbReference type="InterPro" id="IPR036890">
    <property type="entry name" value="HATPase_C_sf"/>
</dbReference>
<feature type="transmembrane region" description="Helical" evidence="1">
    <location>
        <begin position="52"/>
        <end position="76"/>
    </location>
</feature>
<keyword evidence="4" id="KW-0808">Transferase</keyword>
<keyword evidence="1" id="KW-0472">Membrane</keyword>
<proteinExistence type="predicted"/>
<dbReference type="Gene3D" id="3.30.565.10">
    <property type="entry name" value="Histidine kinase-like ATPase, C-terminal domain"/>
    <property type="match status" value="1"/>
</dbReference>
<dbReference type="PANTHER" id="PTHR34220:SF9">
    <property type="entry name" value="SIGNAL TRANSDUCTION HISTIDINE KINASE INTERNAL REGION DOMAIN-CONTAINING PROTEIN"/>
    <property type="match status" value="1"/>
</dbReference>
<name>A0ABU6K6C1_9RHOO</name>
<keyword evidence="1" id="KW-0812">Transmembrane</keyword>
<dbReference type="PANTHER" id="PTHR34220">
    <property type="entry name" value="SENSOR HISTIDINE KINASE YPDA"/>
    <property type="match status" value="1"/>
</dbReference>
<dbReference type="GO" id="GO:0016301">
    <property type="term" value="F:kinase activity"/>
    <property type="evidence" value="ECO:0007669"/>
    <property type="project" value="UniProtKB-KW"/>
</dbReference>
<dbReference type="Proteomes" id="UP001331561">
    <property type="component" value="Unassembled WGS sequence"/>
</dbReference>
<gene>
    <name evidence="4" type="ORF">VVD49_15500</name>
</gene>
<evidence type="ECO:0000256" key="1">
    <source>
        <dbReference type="SAM" id="Phobius"/>
    </source>
</evidence>
<accession>A0ABU6K6C1</accession>
<evidence type="ECO:0000259" key="2">
    <source>
        <dbReference type="Pfam" id="PF02518"/>
    </source>
</evidence>
<dbReference type="InterPro" id="IPR050640">
    <property type="entry name" value="Bact_2-comp_sensor_kinase"/>
</dbReference>
<feature type="transmembrane region" description="Helical" evidence="1">
    <location>
        <begin position="88"/>
        <end position="111"/>
    </location>
</feature>
<keyword evidence="5" id="KW-1185">Reference proteome</keyword>
<comment type="caution">
    <text evidence="4">The sequence shown here is derived from an EMBL/GenBank/DDBJ whole genome shotgun (WGS) entry which is preliminary data.</text>
</comment>
<evidence type="ECO:0000259" key="3">
    <source>
        <dbReference type="Pfam" id="PF06580"/>
    </source>
</evidence>
<feature type="transmembrane region" description="Helical" evidence="1">
    <location>
        <begin position="20"/>
        <end position="46"/>
    </location>
</feature>
<dbReference type="SUPFAM" id="SSF55874">
    <property type="entry name" value="ATPase domain of HSP90 chaperone/DNA topoisomerase II/histidine kinase"/>
    <property type="match status" value="1"/>
</dbReference>